<evidence type="ECO:0000313" key="3">
    <source>
        <dbReference type="EMBL" id="MSS64647.1"/>
    </source>
</evidence>
<keyword evidence="2" id="KW-1005">Bacterial flagellum biogenesis</keyword>
<evidence type="ECO:0000256" key="2">
    <source>
        <dbReference type="ARBA" id="ARBA00022795"/>
    </source>
</evidence>
<proteinExistence type="predicted"/>
<dbReference type="GO" id="GO:0003723">
    <property type="term" value="F:RNA binding"/>
    <property type="evidence" value="ECO:0007669"/>
    <property type="project" value="InterPro"/>
</dbReference>
<organism evidence="3 4">
    <name type="scientific">Velocimicrobium porci</name>
    <dbReference type="NCBI Taxonomy" id="2606634"/>
    <lineage>
        <taxon>Bacteria</taxon>
        <taxon>Bacillati</taxon>
        <taxon>Bacillota</taxon>
        <taxon>Clostridia</taxon>
        <taxon>Lachnospirales</taxon>
        <taxon>Lachnospiraceae</taxon>
        <taxon>Velocimicrobium</taxon>
    </lineage>
</organism>
<reference evidence="3 4" key="1">
    <citation type="submission" date="2019-08" db="EMBL/GenBank/DDBJ databases">
        <title>In-depth cultivation of the pig gut microbiome towards novel bacterial diversity and tailored functional studies.</title>
        <authorList>
            <person name="Wylensek D."/>
            <person name="Hitch T.C.A."/>
            <person name="Clavel T."/>
        </authorList>
    </citation>
    <scope>NUCLEOTIDE SEQUENCE [LARGE SCALE GENOMIC DNA]</scope>
    <source>
        <strain evidence="3 4">WCA-693-APC-MOT-I</strain>
    </source>
</reference>
<dbReference type="InterPro" id="IPR003751">
    <property type="entry name" value="CsrA"/>
</dbReference>
<dbReference type="SUPFAM" id="SSF117130">
    <property type="entry name" value="CsrA-like"/>
    <property type="match status" value="1"/>
</dbReference>
<evidence type="ECO:0000256" key="1">
    <source>
        <dbReference type="ARBA" id="ARBA00022491"/>
    </source>
</evidence>
<dbReference type="RefSeq" id="WP_154520041.1">
    <property type="nucleotide sequence ID" value="NZ_VUMT01000023.1"/>
</dbReference>
<accession>A0A6L5Y1E2</accession>
<protein>
    <submittedName>
        <fullName evidence="3">Carbon storage regulator</fullName>
    </submittedName>
</protein>
<name>A0A6L5Y1E2_9FIRM</name>
<gene>
    <name evidence="3" type="ORF">FYJ58_12290</name>
</gene>
<dbReference type="GO" id="GO:0006402">
    <property type="term" value="P:mRNA catabolic process"/>
    <property type="evidence" value="ECO:0007669"/>
    <property type="project" value="InterPro"/>
</dbReference>
<keyword evidence="1" id="KW-0678">Repressor</keyword>
<dbReference type="Gene3D" id="2.60.40.4380">
    <property type="entry name" value="Translational regulator CsrA"/>
    <property type="match status" value="1"/>
</dbReference>
<keyword evidence="4" id="KW-1185">Reference proteome</keyword>
<evidence type="ECO:0000313" key="4">
    <source>
        <dbReference type="Proteomes" id="UP000482209"/>
    </source>
</evidence>
<sequence length="90" mass="10544">MLKFTIKPGEYFMIGEEIKVVFLGGMANNCKVMVEAPRSYNIVRASVLEKNAVHIGEKQKIEHYYPEVKNLKEQRKRTMKKQKEEQKKDA</sequence>
<dbReference type="InterPro" id="IPR036107">
    <property type="entry name" value="CsrA_sf"/>
</dbReference>
<dbReference type="Proteomes" id="UP000482209">
    <property type="component" value="Unassembled WGS sequence"/>
</dbReference>
<dbReference type="AlphaFoldDB" id="A0A6L5Y1E2"/>
<dbReference type="EMBL" id="VUMT01000023">
    <property type="protein sequence ID" value="MSS64647.1"/>
    <property type="molecule type" value="Genomic_DNA"/>
</dbReference>
<dbReference type="GO" id="GO:0006109">
    <property type="term" value="P:regulation of carbohydrate metabolic process"/>
    <property type="evidence" value="ECO:0007669"/>
    <property type="project" value="InterPro"/>
</dbReference>
<dbReference type="Pfam" id="PF02599">
    <property type="entry name" value="CsrA"/>
    <property type="match status" value="1"/>
</dbReference>
<comment type="caution">
    <text evidence="3">The sequence shown here is derived from an EMBL/GenBank/DDBJ whole genome shotgun (WGS) entry which is preliminary data.</text>
</comment>
<dbReference type="GO" id="GO:0044781">
    <property type="term" value="P:bacterial-type flagellum organization"/>
    <property type="evidence" value="ECO:0007669"/>
    <property type="project" value="UniProtKB-KW"/>
</dbReference>